<organism evidence="7 8">
    <name type="scientific">Exophiala mesophila</name>
    <name type="common">Black yeast-like fungus</name>
    <dbReference type="NCBI Taxonomy" id="212818"/>
    <lineage>
        <taxon>Eukaryota</taxon>
        <taxon>Fungi</taxon>
        <taxon>Dikarya</taxon>
        <taxon>Ascomycota</taxon>
        <taxon>Pezizomycotina</taxon>
        <taxon>Eurotiomycetes</taxon>
        <taxon>Chaetothyriomycetidae</taxon>
        <taxon>Chaetothyriales</taxon>
        <taxon>Herpotrichiellaceae</taxon>
        <taxon>Exophiala</taxon>
    </lineage>
</organism>
<feature type="compositionally biased region" description="Polar residues" evidence="5">
    <location>
        <begin position="453"/>
        <end position="464"/>
    </location>
</feature>
<feature type="compositionally biased region" description="Basic and acidic residues" evidence="5">
    <location>
        <begin position="211"/>
        <end position="222"/>
    </location>
</feature>
<dbReference type="InterPro" id="IPR038545">
    <property type="entry name" value="Znf_DBF_sf"/>
</dbReference>
<feature type="region of interest" description="Disordered" evidence="5">
    <location>
        <begin position="29"/>
        <end position="93"/>
    </location>
</feature>
<dbReference type="SUPFAM" id="SSF52113">
    <property type="entry name" value="BRCT domain"/>
    <property type="match status" value="1"/>
</dbReference>
<dbReference type="AlphaFoldDB" id="A0A0D1XUU7"/>
<evidence type="ECO:0000313" key="8">
    <source>
        <dbReference type="Proteomes" id="UP000054302"/>
    </source>
</evidence>
<dbReference type="GO" id="GO:0043539">
    <property type="term" value="F:protein serine/threonine kinase activator activity"/>
    <property type="evidence" value="ECO:0007669"/>
    <property type="project" value="TreeGrafter"/>
</dbReference>
<dbReference type="Gene3D" id="6.10.250.3410">
    <property type="entry name" value="DBF zinc finger"/>
    <property type="match status" value="1"/>
</dbReference>
<evidence type="ECO:0000256" key="3">
    <source>
        <dbReference type="ARBA" id="ARBA00022833"/>
    </source>
</evidence>
<dbReference type="Pfam" id="PF07535">
    <property type="entry name" value="zf-DBF"/>
    <property type="match status" value="1"/>
</dbReference>
<dbReference type="Pfam" id="PF08630">
    <property type="entry name" value="Dfp1_Him1_M"/>
    <property type="match status" value="1"/>
</dbReference>
<evidence type="ECO:0000256" key="4">
    <source>
        <dbReference type="PROSITE-ProRule" id="PRU00600"/>
    </source>
</evidence>
<protein>
    <recommendedName>
        <fullName evidence="6">DBF4-type domain-containing protein</fullName>
    </recommendedName>
</protein>
<evidence type="ECO:0000256" key="1">
    <source>
        <dbReference type="ARBA" id="ARBA00022723"/>
    </source>
</evidence>
<dbReference type="InterPro" id="IPR051590">
    <property type="entry name" value="Replication_Regulatory_Kinase"/>
</dbReference>
<dbReference type="InterPro" id="IPR006572">
    <property type="entry name" value="Znf_DBF"/>
</dbReference>
<dbReference type="PROSITE" id="PS51265">
    <property type="entry name" value="ZF_DBF4"/>
    <property type="match status" value="1"/>
</dbReference>
<evidence type="ECO:0000259" key="6">
    <source>
        <dbReference type="PROSITE" id="PS51265"/>
    </source>
</evidence>
<dbReference type="GO" id="GO:0031431">
    <property type="term" value="C:Dbf4-dependent protein kinase complex"/>
    <property type="evidence" value="ECO:0007669"/>
    <property type="project" value="TreeGrafter"/>
</dbReference>
<proteinExistence type="predicted"/>
<dbReference type="PANTHER" id="PTHR15375">
    <property type="entry name" value="ACTIVATOR OF S-PHASE KINASE-RELATED"/>
    <property type="match status" value="1"/>
</dbReference>
<dbReference type="Proteomes" id="UP000054302">
    <property type="component" value="Unassembled WGS sequence"/>
</dbReference>
<dbReference type="HOGENOM" id="CLU_017715_0_0_1"/>
<keyword evidence="2 4" id="KW-0863">Zinc-finger</keyword>
<dbReference type="Pfam" id="PF22437">
    <property type="entry name" value="DBF4_BRCT"/>
    <property type="match status" value="1"/>
</dbReference>
<feature type="domain" description="DBF4-type" evidence="6">
    <location>
        <begin position="607"/>
        <end position="656"/>
    </location>
</feature>
<evidence type="ECO:0000313" key="7">
    <source>
        <dbReference type="EMBL" id="KIV91996.1"/>
    </source>
</evidence>
<sequence>MATALFVPPSPHDPFSNMATSSRRIPLASLTNATNSPHRPLTNSGSKRPRSIANVSHQENEPPQKRLAVDKTNKDSHTATPRRQTNSQHPTMPEARVFERGNGESASNAFQRKLVAARDGPNPGMRVTKTLDPIHASKEESIRTWQKHYRKIFPTFSFYFDGLSDDARTRFVRQISSLGAKEEKFFSKAVTHIVTTRQIPSPARSVAPEADATHSTHLDDHQPQTIDPSLLKLRVPTASTARRDGTNHMDILVRGRDMGMKIWATEKLQRILGSIFEDAANLGQHTRGGNHASRTQHEDLGQVLKNEKLGASSEREQPFMSLVTFKGPFVYIHDMDEKYRPTMVREYPKVAKRSDGEWPQFRSASMGKCPFVEDPAMKKEVEQERSRAKVAASRQQRETEQQQQGSRTRSTACLETTKVLPPRRTSPRKALQVVHNGAHANMDVGADRGTKRPQPTQLERQSSFPPMPAQPAFEFIRPSQLTMSKEPAASGIQRSNLTSALQSNMISSTAATGVKAATSKEVHQLKRQVFKQPQAGSLSVGSIPSSHRMNDLAVGLKHARAPAPQRAAKSKAQEKLGGIQEEHDAIADNGVAEPAAQSQARRKTVKRDPKPGYCENCRDKYDDFEEHILSRKHRKFAMTQSNWTELDALLEKLQSP</sequence>
<dbReference type="OrthoDB" id="21380at2759"/>
<dbReference type="GO" id="GO:1901987">
    <property type="term" value="P:regulation of cell cycle phase transition"/>
    <property type="evidence" value="ECO:0007669"/>
    <property type="project" value="TreeGrafter"/>
</dbReference>
<feature type="compositionally biased region" description="Polar residues" evidence="5">
    <location>
        <begin position="29"/>
        <end position="46"/>
    </location>
</feature>
<gene>
    <name evidence="7" type="ORF">PV10_06478</name>
</gene>
<dbReference type="OMA" id="GMKIWAI"/>
<dbReference type="CDD" id="cd00027">
    <property type="entry name" value="BRCT"/>
    <property type="match status" value="1"/>
</dbReference>
<evidence type="ECO:0000256" key="5">
    <source>
        <dbReference type="SAM" id="MobiDB-lite"/>
    </source>
</evidence>
<feature type="compositionally biased region" description="Basic and acidic residues" evidence="5">
    <location>
        <begin position="58"/>
        <end position="77"/>
    </location>
</feature>
<dbReference type="EMBL" id="KN847523">
    <property type="protein sequence ID" value="KIV91996.1"/>
    <property type="molecule type" value="Genomic_DNA"/>
</dbReference>
<dbReference type="GO" id="GO:0010571">
    <property type="term" value="P:positive regulation of nuclear cell cycle DNA replication"/>
    <property type="evidence" value="ECO:0007669"/>
    <property type="project" value="TreeGrafter"/>
</dbReference>
<feature type="region of interest" description="Disordered" evidence="5">
    <location>
        <begin position="378"/>
        <end position="469"/>
    </location>
</feature>
<dbReference type="SMART" id="SM00586">
    <property type="entry name" value="ZnF_DBF"/>
    <property type="match status" value="1"/>
</dbReference>
<name>A0A0D1XUU7_EXOME</name>
<dbReference type="InterPro" id="IPR055116">
    <property type="entry name" value="DBF4_BRCT"/>
</dbReference>
<dbReference type="GO" id="GO:0008270">
    <property type="term" value="F:zinc ion binding"/>
    <property type="evidence" value="ECO:0007669"/>
    <property type="project" value="UniProtKB-KW"/>
</dbReference>
<dbReference type="FunFam" id="6.10.250.3410:FF:000001">
    <property type="entry name" value="Protein DBF4 homolog A"/>
    <property type="match status" value="1"/>
</dbReference>
<dbReference type="PANTHER" id="PTHR15375:SF26">
    <property type="entry name" value="PROTEIN CHIFFON"/>
    <property type="match status" value="1"/>
</dbReference>
<dbReference type="GO" id="GO:0003676">
    <property type="term" value="F:nucleic acid binding"/>
    <property type="evidence" value="ECO:0007669"/>
    <property type="project" value="InterPro"/>
</dbReference>
<dbReference type="InterPro" id="IPR036420">
    <property type="entry name" value="BRCT_dom_sf"/>
</dbReference>
<dbReference type="STRING" id="212818.A0A0D1XUU7"/>
<feature type="compositionally biased region" description="Polar residues" evidence="5">
    <location>
        <begin position="78"/>
        <end position="90"/>
    </location>
</feature>
<dbReference type="InterPro" id="IPR013939">
    <property type="entry name" value="Regulatory_Dfp1/Him1"/>
</dbReference>
<feature type="region of interest" description="Disordered" evidence="5">
    <location>
        <begin position="586"/>
        <end position="613"/>
    </location>
</feature>
<accession>A0A0D1XUU7</accession>
<dbReference type="Gene3D" id="3.40.50.10190">
    <property type="entry name" value="BRCT domain"/>
    <property type="match status" value="1"/>
</dbReference>
<evidence type="ECO:0000256" key="2">
    <source>
        <dbReference type="ARBA" id="ARBA00022771"/>
    </source>
</evidence>
<keyword evidence="3" id="KW-0862">Zinc</keyword>
<feature type="compositionally biased region" description="Low complexity" evidence="5">
    <location>
        <begin position="401"/>
        <end position="412"/>
    </location>
</feature>
<dbReference type="RefSeq" id="XP_016223570.1">
    <property type="nucleotide sequence ID" value="XM_016371277.1"/>
</dbReference>
<feature type="region of interest" description="Disordered" evidence="5">
    <location>
        <begin position="200"/>
        <end position="224"/>
    </location>
</feature>
<reference evidence="7 8" key="1">
    <citation type="submission" date="2015-01" db="EMBL/GenBank/DDBJ databases">
        <title>The Genome Sequence of Exophiala mesophila CBS40295.</title>
        <authorList>
            <consortium name="The Broad Institute Genomics Platform"/>
            <person name="Cuomo C."/>
            <person name="de Hoog S."/>
            <person name="Gorbushina A."/>
            <person name="Stielow B."/>
            <person name="Teixiera M."/>
            <person name="Abouelleil A."/>
            <person name="Chapman S.B."/>
            <person name="Priest M."/>
            <person name="Young S.K."/>
            <person name="Wortman J."/>
            <person name="Nusbaum C."/>
            <person name="Birren B."/>
        </authorList>
    </citation>
    <scope>NUCLEOTIDE SEQUENCE [LARGE SCALE GENOMIC DNA]</scope>
    <source>
        <strain evidence="7 8">CBS 40295</strain>
    </source>
</reference>
<keyword evidence="1" id="KW-0479">Metal-binding</keyword>
<dbReference type="GeneID" id="27324323"/>
<dbReference type="VEuPathDB" id="FungiDB:PV10_06478"/>
<feature type="compositionally biased region" description="Basic and acidic residues" evidence="5">
    <location>
        <begin position="378"/>
        <end position="387"/>
    </location>
</feature>
<keyword evidence="8" id="KW-1185">Reference proteome</keyword>